<proteinExistence type="predicted"/>
<dbReference type="Proteomes" id="UP000887579">
    <property type="component" value="Unplaced"/>
</dbReference>
<evidence type="ECO:0000313" key="2">
    <source>
        <dbReference type="WBParaSite" id="ES5_v2.g28964.t1"/>
    </source>
</evidence>
<reference evidence="2" key="1">
    <citation type="submission" date="2022-11" db="UniProtKB">
        <authorList>
            <consortium name="WormBaseParasite"/>
        </authorList>
    </citation>
    <scope>IDENTIFICATION</scope>
</reference>
<accession>A0AC34GGW4</accession>
<evidence type="ECO:0000313" key="1">
    <source>
        <dbReference type="Proteomes" id="UP000887579"/>
    </source>
</evidence>
<dbReference type="WBParaSite" id="ES5_v2.g28964.t1">
    <property type="protein sequence ID" value="ES5_v2.g28964.t1"/>
    <property type="gene ID" value="ES5_v2.g28964"/>
</dbReference>
<name>A0AC34GGW4_9BILA</name>
<organism evidence="1 2">
    <name type="scientific">Panagrolaimus sp. ES5</name>
    <dbReference type="NCBI Taxonomy" id="591445"/>
    <lineage>
        <taxon>Eukaryota</taxon>
        <taxon>Metazoa</taxon>
        <taxon>Ecdysozoa</taxon>
        <taxon>Nematoda</taxon>
        <taxon>Chromadorea</taxon>
        <taxon>Rhabditida</taxon>
        <taxon>Tylenchina</taxon>
        <taxon>Panagrolaimomorpha</taxon>
        <taxon>Panagrolaimoidea</taxon>
        <taxon>Panagrolaimidae</taxon>
        <taxon>Panagrolaimus</taxon>
    </lineage>
</organism>
<sequence length="147" mass="16473">MTFSLLSAATMVILWFFSSLNPFDIFKYPAMAHGDTNLPEGILLGMCNPLLDIQATVGKDFLEKHGLKENDAILAEDKHLPMFEELVEGYEVEYIPGGAAQNVLRTFQWIINKPNRSSYFGAIGNDEYGNKLREKATKAGVDVHYQV</sequence>
<protein>
    <submittedName>
        <fullName evidence="2">Adenosine kinase</fullName>
    </submittedName>
</protein>